<dbReference type="EMBL" id="JARVKM010000013">
    <property type="protein sequence ID" value="KAK9778887.1"/>
    <property type="molecule type" value="Genomic_DNA"/>
</dbReference>
<evidence type="ECO:0000313" key="5">
    <source>
        <dbReference type="Proteomes" id="UP001465668"/>
    </source>
</evidence>
<keyword evidence="2" id="KW-1133">Transmembrane helix</keyword>
<evidence type="ECO:0000259" key="3">
    <source>
        <dbReference type="Pfam" id="PF25534"/>
    </source>
</evidence>
<dbReference type="PANTHER" id="PTHR36223:SF1">
    <property type="entry name" value="TRANSCRIPTION ELONGATION FACTOR EAF N-TERMINAL DOMAIN-CONTAINING PROTEIN"/>
    <property type="match status" value="1"/>
</dbReference>
<protein>
    <recommendedName>
        <fullName evidence="3">DUF7918 domain-containing protein</fullName>
    </recommendedName>
</protein>
<feature type="region of interest" description="Disordered" evidence="1">
    <location>
        <begin position="817"/>
        <end position="841"/>
    </location>
</feature>
<sequence length="857" mass="95069">MRWWREVQRGVPAAQLHYMWAVNRSLIFQPHRWRGNMFTTGSMTLLVVGTVFITISTFAVPPLLQQAVRPSVWAIVADTGVVAVDILSESPEGLAGDCASTISSSLEFKAAMTEWYNEEPIYVANDTTHSCPGTNSTCSGVILGPGIIVNYSSTTEHADLSVKRDDDFDIFRVNMTLAEDAENEAYLNLMVTFVESVDDACSASIVHETCSIYSAATNYSISITNGVLDVEGRKASEWDSTIHDPYAGDLPEAGINNSTGLLRPLLVLYDTWFLSYTKVKNGTRSTSTWGILIQAVRVWGEDDEDTYGVCKNYWRDPTEYVLNAMGENIFRLALNGNNITGADTVPYTTPTPVAVNVAIEQGLWVFEPDCKFIAAAVALIIVWLFIGGVLVWGWWELPRDVSMSPMEAAQVSKAVNMPGDMRVEDMIDVCGHEKVKYRPVEEIPLYVPEYTPTYDAGASQLPSPGPSMSVYSPPAHGIQYGDSITYNLYGGQFGVAGVEYGHGGLGPKQAPGVHYEGGKDSHALVPHKTGIGKGALKGFLQPLNMFNEDIPGVEVAVQINGADVREYEAPDAGDEDEACATLTKYVECVDDAFFSIRLQVHQDYDWDDMPHSISLAVYVDGHWVGAEIFRRDRASTVLRGRLEPVAGSDSWVLRKLQFASIKTVDDTRKERIEKDSKVAKDLGLIEVRVERGTRLGKSEYRGNVSHNNSFELSEKSMKGKALSHGTSLRSSEHTSKPRFVDFVRLAVDDGPIAKFRFLYRSREALKRETVIPRTPTPPPPAFDALSDAEMRRLARERFEETRGARVKAENARRPIKREFGEVHDLTQDDTPKRRKAKMTRLESGKKVELIELSDDDD</sequence>
<reference evidence="4 5" key="1">
    <citation type="submission" date="2024-02" db="EMBL/GenBank/DDBJ databases">
        <title>First draft genome assembly of two strains of Seiridium cardinale.</title>
        <authorList>
            <person name="Emiliani G."/>
            <person name="Scali E."/>
        </authorList>
    </citation>
    <scope>NUCLEOTIDE SEQUENCE [LARGE SCALE GENOMIC DNA]</scope>
    <source>
        <strain evidence="4 5">BM-138-000479</strain>
    </source>
</reference>
<feature type="transmembrane region" description="Helical" evidence="2">
    <location>
        <begin position="43"/>
        <end position="64"/>
    </location>
</feature>
<comment type="caution">
    <text evidence="4">The sequence shown here is derived from an EMBL/GenBank/DDBJ whole genome shotgun (WGS) entry which is preliminary data.</text>
</comment>
<evidence type="ECO:0000313" key="4">
    <source>
        <dbReference type="EMBL" id="KAK9778887.1"/>
    </source>
</evidence>
<evidence type="ECO:0000256" key="1">
    <source>
        <dbReference type="SAM" id="MobiDB-lite"/>
    </source>
</evidence>
<dbReference type="InterPro" id="IPR057678">
    <property type="entry name" value="DUF7918"/>
</dbReference>
<feature type="compositionally biased region" description="Basic and acidic residues" evidence="1">
    <location>
        <begin position="817"/>
        <end position="831"/>
    </location>
</feature>
<organism evidence="4 5">
    <name type="scientific">Seiridium cardinale</name>
    <dbReference type="NCBI Taxonomy" id="138064"/>
    <lineage>
        <taxon>Eukaryota</taxon>
        <taxon>Fungi</taxon>
        <taxon>Dikarya</taxon>
        <taxon>Ascomycota</taxon>
        <taxon>Pezizomycotina</taxon>
        <taxon>Sordariomycetes</taxon>
        <taxon>Xylariomycetidae</taxon>
        <taxon>Amphisphaeriales</taxon>
        <taxon>Sporocadaceae</taxon>
        <taxon>Seiridium</taxon>
    </lineage>
</organism>
<keyword evidence="5" id="KW-1185">Reference proteome</keyword>
<feature type="region of interest" description="Disordered" evidence="1">
    <location>
        <begin position="711"/>
        <end position="730"/>
    </location>
</feature>
<dbReference type="Pfam" id="PF25534">
    <property type="entry name" value="DUF7918"/>
    <property type="match status" value="1"/>
</dbReference>
<evidence type="ECO:0000256" key="2">
    <source>
        <dbReference type="SAM" id="Phobius"/>
    </source>
</evidence>
<proteinExistence type="predicted"/>
<feature type="domain" description="DUF7918" evidence="3">
    <location>
        <begin position="552"/>
        <end position="774"/>
    </location>
</feature>
<keyword evidence="2" id="KW-0472">Membrane</keyword>
<gene>
    <name evidence="4" type="ORF">SCAR479_04123</name>
</gene>
<keyword evidence="2" id="KW-0812">Transmembrane</keyword>
<dbReference type="Proteomes" id="UP001465668">
    <property type="component" value="Unassembled WGS sequence"/>
</dbReference>
<feature type="transmembrane region" description="Helical" evidence="2">
    <location>
        <begin position="372"/>
        <end position="395"/>
    </location>
</feature>
<name>A0ABR2XYP7_9PEZI</name>
<dbReference type="PANTHER" id="PTHR36223">
    <property type="entry name" value="BETA-LACTAMASE-TYPE TRANSPEPTIDASE FOLD DOMAIN CONTAINING PROTEIN"/>
    <property type="match status" value="1"/>
</dbReference>
<accession>A0ABR2XYP7</accession>